<proteinExistence type="inferred from homology"/>
<comment type="caution">
    <text evidence="12">The sequence shown here is derived from an EMBL/GenBank/DDBJ whole genome shotgun (WGS) entry which is preliminary data.</text>
</comment>
<evidence type="ECO:0000256" key="8">
    <source>
        <dbReference type="ARBA" id="ARBA00023326"/>
    </source>
</evidence>
<feature type="signal peptide" evidence="9">
    <location>
        <begin position="1"/>
        <end position="23"/>
    </location>
</feature>
<dbReference type="Proteomes" id="UP000774617">
    <property type="component" value="Unassembled WGS sequence"/>
</dbReference>
<keyword evidence="9" id="KW-0732">Signal</keyword>
<evidence type="ECO:0000256" key="3">
    <source>
        <dbReference type="ARBA" id="ARBA00012780"/>
    </source>
</evidence>
<dbReference type="PROSITE" id="PS52008">
    <property type="entry name" value="GH81"/>
    <property type="match status" value="1"/>
</dbReference>
<protein>
    <recommendedName>
        <fullName evidence="3">glucan endo-1,3-beta-D-glucosidase</fullName>
        <ecNumber evidence="3">3.2.1.39</ecNumber>
    </recommendedName>
</protein>
<gene>
    <name evidence="12" type="ORF">B0J12DRAFT_681542</name>
</gene>
<accession>A0ABQ8FWI5</accession>
<evidence type="ECO:0000256" key="4">
    <source>
        <dbReference type="ARBA" id="ARBA00022801"/>
    </source>
</evidence>
<dbReference type="PANTHER" id="PTHR31983">
    <property type="entry name" value="ENDO-1,3(4)-BETA-GLUCANASE 1"/>
    <property type="match status" value="1"/>
</dbReference>
<keyword evidence="4" id="KW-0378">Hydrolase</keyword>
<dbReference type="Gene3D" id="2.70.98.30">
    <property type="entry name" value="Golgi alpha-mannosidase II, domain 4"/>
    <property type="match status" value="1"/>
</dbReference>
<evidence type="ECO:0000256" key="9">
    <source>
        <dbReference type="SAM" id="SignalP"/>
    </source>
</evidence>
<comment type="catalytic activity">
    <reaction evidence="1">
        <text>Hydrolysis of (1-&gt;3)-beta-D-glucosidic linkages in (1-&gt;3)-beta-D-glucans.</text>
        <dbReference type="EC" id="3.2.1.39"/>
    </reaction>
</comment>
<comment type="similarity">
    <text evidence="2">Belongs to the glycosyl hydrolase 81 family.</text>
</comment>
<evidence type="ECO:0000256" key="5">
    <source>
        <dbReference type="ARBA" id="ARBA00023277"/>
    </source>
</evidence>
<evidence type="ECO:0000259" key="10">
    <source>
        <dbReference type="Pfam" id="PF03639"/>
    </source>
</evidence>
<dbReference type="InterPro" id="IPR040720">
    <property type="entry name" value="GH81_C"/>
</dbReference>
<evidence type="ECO:0000256" key="6">
    <source>
        <dbReference type="ARBA" id="ARBA00023295"/>
    </source>
</evidence>
<feature type="domain" description="Glycosyl hydrolase family 81 C-terminal" evidence="11">
    <location>
        <begin position="476"/>
        <end position="824"/>
    </location>
</feature>
<evidence type="ECO:0000256" key="7">
    <source>
        <dbReference type="ARBA" id="ARBA00023316"/>
    </source>
</evidence>
<dbReference type="Gene3D" id="1.10.287.1170">
    <property type="entry name" value="glycoside hydrolase family 81 endo-[beta] glucanase"/>
    <property type="match status" value="1"/>
</dbReference>
<dbReference type="Pfam" id="PF17652">
    <property type="entry name" value="Glyco_hydro81C"/>
    <property type="match status" value="1"/>
</dbReference>
<name>A0ABQ8FWI5_9PEZI</name>
<dbReference type="PANTHER" id="PTHR31983:SF0">
    <property type="entry name" value="GLUCAN ENDO-1,3-BETA-D-GLUCOSIDASE 2"/>
    <property type="match status" value="1"/>
</dbReference>
<evidence type="ECO:0000259" key="11">
    <source>
        <dbReference type="Pfam" id="PF17652"/>
    </source>
</evidence>
<keyword evidence="8" id="KW-0624">Polysaccharide degradation</keyword>
<feature type="chain" id="PRO_5047362071" description="glucan endo-1,3-beta-D-glucosidase" evidence="9">
    <location>
        <begin position="24"/>
        <end position="833"/>
    </location>
</feature>
<evidence type="ECO:0000256" key="2">
    <source>
        <dbReference type="ARBA" id="ARBA00010730"/>
    </source>
</evidence>
<keyword evidence="13" id="KW-1185">Reference proteome</keyword>
<sequence>MSLTQSLVCTLLTTFLLYSQSDAGPVLGRRNFPVLDPLPPSSYDGPLEISIELPISPVVQSPPAGPDPETYGYTSQTYQRYPQVLGYPWPQCAPYSFNAPSGGSCRSNYTFVQPRPKKPTALECTDIFAPLQHDDIPAQIEPAGNHPVPRKGIVDPVTKPTQTNKFHGNLYLDTRNQTAWTHPYSVAWAQGSGKAGSWGLAVSHIDRDLLVFGNDTAQDSKTFFAAPIGIQSLIISAEELGNGTAMTLDNLEASSVNVNLAPGAGRPPVITYPLVQGMGFVTGIFKGARPKIQSSVLFRKVKGPIAVGGVFKYQVTLRDGKNWLIYAKPDPGYGIPVFKLVDATTLRGPRGWRGIISVAKNPASSGAEETYDKAAGAYPTAMAIKGSVDGTSGKYEFNFVKAGDSSRPLLMFALPHHVESFDVETLSTRTSIEMYTTTKGLAKGFLSDKWTMVEENLSVSMGFAPWTPDRGSIETLSREAACVVNNAAVRELQEDIVGQTNLDSMYFSGKAFAKFAAVIYAVHDLAGNPQLAREGLVRLKKSLAPFIQNTQQNPLVYDTTWRGVVSTAGFSEPLADFGSTYYNDHHFHYGYFVYTAAVIAYLDPSWLSEGTNKAWIDMLVRDYANPVDDGDFPFSRAFDWFHGHSWAKGVFSSIDGKDQESTSEDSFATYSMKMWGRVTGDVALEARATLMLSIQARSFQNYFLMEEDNANQPREMINNKVTGILWENRVAWTTYFGDFWFYKQGIHMIPVHVPTTLIRTKQFVQEEYDIFLSNGAIDTAQEGWRGILYANLALIDADTSYDFFSDPSFNTTYLDGGASRTWYLAYVSALRGH</sequence>
<evidence type="ECO:0000313" key="13">
    <source>
        <dbReference type="Proteomes" id="UP000774617"/>
    </source>
</evidence>
<dbReference type="InterPro" id="IPR005200">
    <property type="entry name" value="Endo-beta-glucanase"/>
</dbReference>
<keyword evidence="7" id="KW-0961">Cell wall biogenesis/degradation</keyword>
<dbReference type="InterPro" id="IPR040451">
    <property type="entry name" value="GH81_N"/>
</dbReference>
<dbReference type="EC" id="3.2.1.39" evidence="3"/>
<organism evidence="12 13">
    <name type="scientific">Macrophomina phaseolina</name>
    <dbReference type="NCBI Taxonomy" id="35725"/>
    <lineage>
        <taxon>Eukaryota</taxon>
        <taxon>Fungi</taxon>
        <taxon>Dikarya</taxon>
        <taxon>Ascomycota</taxon>
        <taxon>Pezizomycotina</taxon>
        <taxon>Dothideomycetes</taxon>
        <taxon>Dothideomycetes incertae sedis</taxon>
        <taxon>Botryosphaeriales</taxon>
        <taxon>Botryosphaeriaceae</taxon>
        <taxon>Macrophomina</taxon>
    </lineage>
</organism>
<feature type="domain" description="Glycosyl hydrolase family 81 N-terminal" evidence="10">
    <location>
        <begin position="146"/>
        <end position="468"/>
    </location>
</feature>
<evidence type="ECO:0000256" key="1">
    <source>
        <dbReference type="ARBA" id="ARBA00000382"/>
    </source>
</evidence>
<dbReference type="EMBL" id="JAGTJR010000043">
    <property type="protein sequence ID" value="KAH7031872.1"/>
    <property type="molecule type" value="Genomic_DNA"/>
</dbReference>
<keyword evidence="5" id="KW-0119">Carbohydrate metabolism</keyword>
<evidence type="ECO:0000313" key="12">
    <source>
        <dbReference type="EMBL" id="KAH7031872.1"/>
    </source>
</evidence>
<keyword evidence="6" id="KW-0326">Glycosidase</keyword>
<dbReference type="Gene3D" id="1.20.5.420">
    <property type="entry name" value="Immunoglobulin FC, subunit C"/>
    <property type="match status" value="1"/>
</dbReference>
<reference evidence="12 13" key="1">
    <citation type="journal article" date="2021" name="Nat. Commun.">
        <title>Genetic determinants of endophytism in the Arabidopsis root mycobiome.</title>
        <authorList>
            <person name="Mesny F."/>
            <person name="Miyauchi S."/>
            <person name="Thiergart T."/>
            <person name="Pickel B."/>
            <person name="Atanasova L."/>
            <person name="Karlsson M."/>
            <person name="Huettel B."/>
            <person name="Barry K.W."/>
            <person name="Haridas S."/>
            <person name="Chen C."/>
            <person name="Bauer D."/>
            <person name="Andreopoulos W."/>
            <person name="Pangilinan J."/>
            <person name="LaButti K."/>
            <person name="Riley R."/>
            <person name="Lipzen A."/>
            <person name="Clum A."/>
            <person name="Drula E."/>
            <person name="Henrissat B."/>
            <person name="Kohler A."/>
            <person name="Grigoriev I.V."/>
            <person name="Martin F.M."/>
            <person name="Hacquard S."/>
        </authorList>
    </citation>
    <scope>NUCLEOTIDE SEQUENCE [LARGE SCALE GENOMIC DNA]</scope>
    <source>
        <strain evidence="12 13">MPI-SDFR-AT-0080</strain>
    </source>
</reference>
<dbReference type="Pfam" id="PF03639">
    <property type="entry name" value="Glyco_hydro_81"/>
    <property type="match status" value="1"/>
</dbReference>